<proteinExistence type="predicted"/>
<dbReference type="EMBL" id="HBUE01004604">
    <property type="protein sequence ID" value="CAG6445368.1"/>
    <property type="molecule type" value="Transcribed_RNA"/>
</dbReference>
<organism evidence="1">
    <name type="scientific">Culex pipiens</name>
    <name type="common">House mosquito</name>
    <dbReference type="NCBI Taxonomy" id="7175"/>
    <lineage>
        <taxon>Eukaryota</taxon>
        <taxon>Metazoa</taxon>
        <taxon>Ecdysozoa</taxon>
        <taxon>Arthropoda</taxon>
        <taxon>Hexapoda</taxon>
        <taxon>Insecta</taxon>
        <taxon>Pterygota</taxon>
        <taxon>Neoptera</taxon>
        <taxon>Endopterygota</taxon>
        <taxon>Diptera</taxon>
        <taxon>Nematocera</taxon>
        <taxon>Culicoidea</taxon>
        <taxon>Culicidae</taxon>
        <taxon>Culicinae</taxon>
        <taxon>Culicini</taxon>
        <taxon>Culex</taxon>
        <taxon>Culex</taxon>
    </lineage>
</organism>
<dbReference type="AlphaFoldDB" id="A0A8D7ZYT2"/>
<name>A0A8D7ZYT2_CULPI</name>
<sequence length="208" mass="21483">MMTLVVGGPSCSGLYTSWNEMPEMGMSFKVNSPFGPLPLIVGSSLGLVVTVGGVGGVAGTAGVELLLAGVLLLAVSSDAEEDDDEEVLGSGERDRLAWLVSWLAAAVFRTGVPCLRVGAVADAGALSLAGSTTLTDFLDGSDPLSFTAVADIFNCGSLGSQPGGSGRATPIGSRRRYSLYLTPNAGCITELRRTLNYTNFSFSSSQYR</sequence>
<protein>
    <submittedName>
        <fullName evidence="1">(northern house mosquito) hypothetical protein</fullName>
    </submittedName>
</protein>
<evidence type="ECO:0000313" key="1">
    <source>
        <dbReference type="EMBL" id="CAG6445368.1"/>
    </source>
</evidence>
<accession>A0A8D7ZYT2</accession>
<reference evidence="1" key="1">
    <citation type="submission" date="2021-05" db="EMBL/GenBank/DDBJ databases">
        <authorList>
            <person name="Alioto T."/>
            <person name="Alioto T."/>
            <person name="Gomez Garrido J."/>
        </authorList>
    </citation>
    <scope>NUCLEOTIDE SEQUENCE</scope>
</reference>